<organism evidence="1">
    <name type="scientific">Ignisphaera aggregans</name>
    <dbReference type="NCBI Taxonomy" id="334771"/>
    <lineage>
        <taxon>Archaea</taxon>
        <taxon>Thermoproteota</taxon>
        <taxon>Thermoprotei</taxon>
        <taxon>Desulfurococcales</taxon>
        <taxon>Desulfurococcaceae</taxon>
        <taxon>Ignisphaera</taxon>
    </lineage>
</organism>
<protein>
    <submittedName>
        <fullName evidence="1">Uncharacterized protein</fullName>
    </submittedName>
</protein>
<gene>
    <name evidence="1" type="ORF">ENT87_06730</name>
</gene>
<reference evidence="1" key="1">
    <citation type="journal article" date="2020" name="mSystems">
        <title>Genome- and Community-Level Interaction Insights into Carbon Utilization and Element Cycling Functions of Hydrothermarchaeota in Hydrothermal Sediment.</title>
        <authorList>
            <person name="Zhou Z."/>
            <person name="Liu Y."/>
            <person name="Xu W."/>
            <person name="Pan J."/>
            <person name="Luo Z.H."/>
            <person name="Li M."/>
        </authorList>
    </citation>
    <scope>NUCLEOTIDE SEQUENCE [LARGE SCALE GENOMIC DNA]</scope>
    <source>
        <strain evidence="1">SpSt-618</strain>
    </source>
</reference>
<accession>A0A7J3I9G4</accession>
<evidence type="ECO:0000313" key="1">
    <source>
        <dbReference type="EMBL" id="HGN37225.1"/>
    </source>
</evidence>
<name>A0A7J3I9G4_9CREN</name>
<comment type="caution">
    <text evidence="1">The sequence shown here is derived from an EMBL/GenBank/DDBJ whole genome shotgun (WGS) entry which is preliminary data.</text>
</comment>
<dbReference type="AlphaFoldDB" id="A0A7J3I9G4"/>
<dbReference type="EMBL" id="DTAI01000201">
    <property type="protein sequence ID" value="HGN37225.1"/>
    <property type="molecule type" value="Genomic_DNA"/>
</dbReference>
<proteinExistence type="predicted"/>
<sequence>MVDRSEEAEAVADAVVRALVAKVKAMEALDRGLLSDAGVTTLDRVAVILGSLNPKLYKKLLSTEPREEDIARVLEVARDTDMWSEEVVLLAMVRRMVVDTLKNDVARLSDLFDIPKEGEDRRKAVEIS</sequence>